<gene>
    <name evidence="2" type="ORF">UO65_4398</name>
</gene>
<dbReference type="Pfam" id="PF13560">
    <property type="entry name" value="HTH_31"/>
    <property type="match status" value="1"/>
</dbReference>
<dbReference type="STRING" id="909613.UO65_4398"/>
<dbReference type="Gene3D" id="1.10.260.40">
    <property type="entry name" value="lambda repressor-like DNA-binding domains"/>
    <property type="match status" value="1"/>
</dbReference>
<dbReference type="InterPro" id="IPR010982">
    <property type="entry name" value="Lambda_DNA-bd_dom_sf"/>
</dbReference>
<dbReference type="GO" id="GO:0003677">
    <property type="term" value="F:DNA binding"/>
    <property type="evidence" value="ECO:0007669"/>
    <property type="project" value="UniProtKB-KW"/>
</dbReference>
<protein>
    <submittedName>
        <fullName evidence="2">Putative DNA-binding protein</fullName>
    </submittedName>
</protein>
<dbReference type="eggNOG" id="COG1396">
    <property type="taxonomic scope" value="Bacteria"/>
</dbReference>
<dbReference type="AlphaFoldDB" id="W7IHB8"/>
<dbReference type="InterPro" id="IPR001387">
    <property type="entry name" value="Cro/C1-type_HTH"/>
</dbReference>
<dbReference type="RefSeq" id="WP_052021488.1">
    <property type="nucleotide sequence ID" value="NZ_AYXG01000165.1"/>
</dbReference>
<organism evidence="2 3">
    <name type="scientific">Actinokineospora spheciospongiae</name>
    <dbReference type="NCBI Taxonomy" id="909613"/>
    <lineage>
        <taxon>Bacteria</taxon>
        <taxon>Bacillati</taxon>
        <taxon>Actinomycetota</taxon>
        <taxon>Actinomycetes</taxon>
        <taxon>Pseudonocardiales</taxon>
        <taxon>Pseudonocardiaceae</taxon>
        <taxon>Actinokineospora</taxon>
    </lineage>
</organism>
<feature type="domain" description="HTH cro/C1-type" evidence="1">
    <location>
        <begin position="15"/>
        <end position="70"/>
    </location>
</feature>
<dbReference type="SUPFAM" id="SSF47413">
    <property type="entry name" value="lambda repressor-like DNA-binding domains"/>
    <property type="match status" value="1"/>
</dbReference>
<dbReference type="PATRIC" id="fig|909613.9.peg.4400"/>
<keyword evidence="3" id="KW-1185">Reference proteome</keyword>
<proteinExistence type="predicted"/>
<dbReference type="CDD" id="cd00093">
    <property type="entry name" value="HTH_XRE"/>
    <property type="match status" value="1"/>
</dbReference>
<keyword evidence="2" id="KW-0238">DNA-binding</keyword>
<evidence type="ECO:0000259" key="1">
    <source>
        <dbReference type="SMART" id="SM00530"/>
    </source>
</evidence>
<dbReference type="Pfam" id="PF19054">
    <property type="entry name" value="DUF5753"/>
    <property type="match status" value="1"/>
</dbReference>
<reference evidence="2 3" key="1">
    <citation type="journal article" date="2014" name="Genome Announc.">
        <title>Draft Genome Sequence of the Antitrypanosomally Active Sponge-Associated Bacterium Actinokineospora sp. Strain EG49.</title>
        <authorList>
            <person name="Harjes J."/>
            <person name="Ryu T."/>
            <person name="Abdelmohsen U.R."/>
            <person name="Moitinho-Silva L."/>
            <person name="Horn H."/>
            <person name="Ravasi T."/>
            <person name="Hentschel U."/>
        </authorList>
    </citation>
    <scope>NUCLEOTIDE SEQUENCE [LARGE SCALE GENOMIC DNA]</scope>
    <source>
        <strain evidence="2 3">EG49</strain>
    </source>
</reference>
<dbReference type="SMART" id="SM00530">
    <property type="entry name" value="HTH_XRE"/>
    <property type="match status" value="1"/>
</dbReference>
<accession>W7IHB8</accession>
<evidence type="ECO:0000313" key="3">
    <source>
        <dbReference type="Proteomes" id="UP000019277"/>
    </source>
</evidence>
<comment type="caution">
    <text evidence="2">The sequence shown here is derived from an EMBL/GenBank/DDBJ whole genome shotgun (WGS) entry which is preliminary data.</text>
</comment>
<name>W7IHB8_9PSEU</name>
<evidence type="ECO:0000313" key="2">
    <source>
        <dbReference type="EMBL" id="EWC60290.1"/>
    </source>
</evidence>
<dbReference type="InterPro" id="IPR043917">
    <property type="entry name" value="DUF5753"/>
</dbReference>
<dbReference type="OrthoDB" id="4285266at2"/>
<sequence length="286" mass="32047">MPTTITPQRRALGEALRRYRKAAALTAEEVEDRFGWHPGKTNRVERGFRVPVRAELQELFKLYRVPAAKRKELLELLEMARRRQAVSHTAEHANAYFTMEREAAEICYFDDVLVHGLLQTEDYARALVTQEGVEHAELRVQERLSRQQRVLGAAEPPHLRVLLGEHVTMQAVGGPGVLRAQLTRLVEAAATDTTEVRLIPWSAGAHTGLGNSFTLLHLERPARLGQVYSEGVTGATYLHHDDEVAVYRAAFEHLWDTAAADHAESMRILGRRIDDIGEAHGSDTVA</sequence>
<dbReference type="Proteomes" id="UP000019277">
    <property type="component" value="Unassembled WGS sequence"/>
</dbReference>
<dbReference type="EMBL" id="AYXG01000165">
    <property type="protein sequence ID" value="EWC60290.1"/>
    <property type="molecule type" value="Genomic_DNA"/>
</dbReference>